<keyword evidence="4" id="KW-1185">Reference proteome</keyword>
<dbReference type="OrthoDB" id="10330535at2759"/>
<evidence type="ECO:0000313" key="3">
    <source>
        <dbReference type="EMBL" id="CAG8980661.1"/>
    </source>
</evidence>
<feature type="coiled-coil region" evidence="1">
    <location>
        <begin position="5"/>
        <end position="32"/>
    </location>
</feature>
<evidence type="ECO:0000313" key="4">
    <source>
        <dbReference type="Proteomes" id="UP000701801"/>
    </source>
</evidence>
<feature type="compositionally biased region" description="Polar residues" evidence="2">
    <location>
        <begin position="85"/>
        <end position="97"/>
    </location>
</feature>
<proteinExistence type="predicted"/>
<dbReference type="EMBL" id="CAJVRM010000405">
    <property type="protein sequence ID" value="CAG8980661.1"/>
    <property type="molecule type" value="Genomic_DNA"/>
</dbReference>
<dbReference type="AlphaFoldDB" id="A0A9N9M068"/>
<evidence type="ECO:0000256" key="2">
    <source>
        <dbReference type="SAM" id="MobiDB-lite"/>
    </source>
</evidence>
<feature type="coiled-coil region" evidence="1">
    <location>
        <begin position="369"/>
        <end position="403"/>
    </location>
</feature>
<feature type="compositionally biased region" description="Basic residues" evidence="2">
    <location>
        <begin position="116"/>
        <end position="129"/>
    </location>
</feature>
<feature type="region of interest" description="Disordered" evidence="2">
    <location>
        <begin position="85"/>
        <end position="154"/>
    </location>
</feature>
<reference evidence="3" key="1">
    <citation type="submission" date="2021-07" db="EMBL/GenBank/DDBJ databases">
        <authorList>
            <person name="Durling M."/>
        </authorList>
    </citation>
    <scope>NUCLEOTIDE SEQUENCE</scope>
</reference>
<name>A0A9N9M068_9HELO</name>
<keyword evidence="1" id="KW-0175">Coiled coil</keyword>
<evidence type="ECO:0000256" key="1">
    <source>
        <dbReference type="SAM" id="Coils"/>
    </source>
</evidence>
<feature type="non-terminal residue" evidence="3">
    <location>
        <position position="1"/>
    </location>
</feature>
<comment type="caution">
    <text evidence="3">The sequence shown here is derived from an EMBL/GenBank/DDBJ whole genome shotgun (WGS) entry which is preliminary data.</text>
</comment>
<gene>
    <name evidence="3" type="ORF">HYALB_00012989</name>
</gene>
<dbReference type="Proteomes" id="UP000701801">
    <property type="component" value="Unassembled WGS sequence"/>
</dbReference>
<sequence>LNHESGVKENRLVELEDKIKALTIELDSLKKSTFEKKRATSLVAEDGGLLYESYCENGATTLPQNTSPDSRQDFEMIDNCRSNGGQEVISANQTPNVPINGGDEIASTNTPDNQEKKRRKTRKKKKKKKKTEDPQVSSQVQVDPRSDGETGERIPAVQANVKTIEELEALSKGFLLKAVEEVDFHMEQYGTMMKLSETRQTRGGVLDNCDIETYVRRSAIASNKQRFPKFAHLFQHLRQGPLNENHIGTGRSLETSQIIYSSLWTTSTTHALNHVKIDEVMPTRIKLTKFFVKQIVDRVMGRRGKRGGEQEELCVEFLAEIDAVSQNLANASGACAPVCMAIIMEYFVHYMDDMEDKMVTKLGKVVSELEEMKAEVINSKIREDEANTERLSLSNEVAEAKKAIGVLAQNVAFPARSIGFLPSYTAPLTKVLESPDVSGDGTRKDTSGVE</sequence>
<protein>
    <submittedName>
        <fullName evidence="3">Uncharacterized protein</fullName>
    </submittedName>
</protein>
<accession>A0A9N9M068</accession>
<organism evidence="3 4">
    <name type="scientific">Hymenoscyphus albidus</name>
    <dbReference type="NCBI Taxonomy" id="595503"/>
    <lineage>
        <taxon>Eukaryota</taxon>
        <taxon>Fungi</taxon>
        <taxon>Dikarya</taxon>
        <taxon>Ascomycota</taxon>
        <taxon>Pezizomycotina</taxon>
        <taxon>Leotiomycetes</taxon>
        <taxon>Helotiales</taxon>
        <taxon>Helotiaceae</taxon>
        <taxon>Hymenoscyphus</taxon>
    </lineage>
</organism>